<dbReference type="InterPro" id="IPR036396">
    <property type="entry name" value="Cyt_P450_sf"/>
</dbReference>
<name>A0A8H5LX55_9AGAR</name>
<evidence type="ECO:0000256" key="10">
    <source>
        <dbReference type="ARBA" id="ARBA00023004"/>
    </source>
</evidence>
<evidence type="ECO:0000313" key="13">
    <source>
        <dbReference type="EMBL" id="KAF5372606.1"/>
    </source>
</evidence>
<dbReference type="InterPro" id="IPR001128">
    <property type="entry name" value="Cyt_P450"/>
</dbReference>
<sequence length="297" mass="33582">MLDLVQLARSWLAGDDKDKALDAALLRNLVEGNNDEAESNRLDDRQLLSNAFAGLILSILSYIRSSMKLQIFLVAGHETTAHSLSFMIAEVQCKVREEVLRLTGGDPTVQLSYKEHMSKLVYTLAVFYETGRLCTVATRLGRRVLSDTTLTSRRFEIASDGSAERVQEFDVSLKRGSQVIVDLTAVHRNPIHWGRDVNEFKPERFIDTDTYRWPRNAFLEFSTGHRSCIRQKFSTTESLCLVANLLLTPFINHHHQHDCLLVVLTYSSCHLSHIPNLTPHHHQMPLLTVPSAIPPLA</sequence>
<evidence type="ECO:0000256" key="11">
    <source>
        <dbReference type="ARBA" id="ARBA00023033"/>
    </source>
</evidence>
<comment type="subcellular location">
    <subcellularLocation>
        <location evidence="2">Membrane</location>
    </subcellularLocation>
</comment>
<evidence type="ECO:0000256" key="5">
    <source>
        <dbReference type="ARBA" id="ARBA00022617"/>
    </source>
</evidence>
<keyword evidence="12" id="KW-0472">Membrane</keyword>
<dbReference type="Gene3D" id="1.10.630.10">
    <property type="entry name" value="Cytochrome P450"/>
    <property type="match status" value="1"/>
</dbReference>
<reference evidence="13 14" key="1">
    <citation type="journal article" date="2020" name="ISME J.">
        <title>Uncovering the hidden diversity of litter-decomposition mechanisms in mushroom-forming fungi.</title>
        <authorList>
            <person name="Floudas D."/>
            <person name="Bentzer J."/>
            <person name="Ahren D."/>
            <person name="Johansson T."/>
            <person name="Persson P."/>
            <person name="Tunlid A."/>
        </authorList>
    </citation>
    <scope>NUCLEOTIDE SEQUENCE [LARGE SCALE GENOMIC DNA]</scope>
    <source>
        <strain evidence="13 14">CBS 291.85</strain>
    </source>
</reference>
<protein>
    <recommendedName>
        <fullName evidence="15">Cytochrome P450</fullName>
    </recommendedName>
</protein>
<keyword evidence="11" id="KW-0503">Monooxygenase</keyword>
<comment type="cofactor">
    <cofactor evidence="1">
        <name>heme</name>
        <dbReference type="ChEBI" id="CHEBI:30413"/>
    </cofactor>
</comment>
<dbReference type="OrthoDB" id="1470350at2759"/>
<keyword evidence="9" id="KW-0560">Oxidoreductase</keyword>
<dbReference type="SUPFAM" id="SSF48264">
    <property type="entry name" value="Cytochrome P450"/>
    <property type="match status" value="1"/>
</dbReference>
<evidence type="ECO:0008006" key="15">
    <source>
        <dbReference type="Google" id="ProtNLM"/>
    </source>
</evidence>
<dbReference type="GO" id="GO:0020037">
    <property type="term" value="F:heme binding"/>
    <property type="evidence" value="ECO:0007669"/>
    <property type="project" value="InterPro"/>
</dbReference>
<evidence type="ECO:0000256" key="6">
    <source>
        <dbReference type="ARBA" id="ARBA00022692"/>
    </source>
</evidence>
<dbReference type="GO" id="GO:0004497">
    <property type="term" value="F:monooxygenase activity"/>
    <property type="evidence" value="ECO:0007669"/>
    <property type="project" value="UniProtKB-KW"/>
</dbReference>
<keyword evidence="10" id="KW-0408">Iron</keyword>
<keyword evidence="5" id="KW-0349">Heme</keyword>
<keyword evidence="6" id="KW-0812">Transmembrane</keyword>
<evidence type="ECO:0000256" key="3">
    <source>
        <dbReference type="ARBA" id="ARBA00004721"/>
    </source>
</evidence>
<evidence type="ECO:0000313" key="14">
    <source>
        <dbReference type="Proteomes" id="UP000559256"/>
    </source>
</evidence>
<dbReference type="PANTHER" id="PTHR24305">
    <property type="entry name" value="CYTOCHROME P450"/>
    <property type="match status" value="1"/>
</dbReference>
<keyword evidence="8" id="KW-1133">Transmembrane helix</keyword>
<dbReference type="PANTHER" id="PTHR24305:SF166">
    <property type="entry name" value="CYTOCHROME P450 12A4, MITOCHONDRIAL-RELATED"/>
    <property type="match status" value="1"/>
</dbReference>
<evidence type="ECO:0000256" key="8">
    <source>
        <dbReference type="ARBA" id="ARBA00022989"/>
    </source>
</evidence>
<comment type="caution">
    <text evidence="13">The sequence shown here is derived from an EMBL/GenBank/DDBJ whole genome shotgun (WGS) entry which is preliminary data.</text>
</comment>
<evidence type="ECO:0000256" key="9">
    <source>
        <dbReference type="ARBA" id="ARBA00023002"/>
    </source>
</evidence>
<dbReference type="Proteomes" id="UP000559256">
    <property type="component" value="Unassembled WGS sequence"/>
</dbReference>
<evidence type="ECO:0000256" key="1">
    <source>
        <dbReference type="ARBA" id="ARBA00001971"/>
    </source>
</evidence>
<dbReference type="GO" id="GO:0016705">
    <property type="term" value="F:oxidoreductase activity, acting on paired donors, with incorporation or reduction of molecular oxygen"/>
    <property type="evidence" value="ECO:0007669"/>
    <property type="project" value="InterPro"/>
</dbReference>
<gene>
    <name evidence="13" type="ORF">D9758_005238</name>
</gene>
<dbReference type="InterPro" id="IPR050121">
    <property type="entry name" value="Cytochrome_P450_monoxygenase"/>
</dbReference>
<proteinExistence type="inferred from homology"/>
<keyword evidence="7" id="KW-0479">Metal-binding</keyword>
<keyword evidence="14" id="KW-1185">Reference proteome</keyword>
<dbReference type="AlphaFoldDB" id="A0A8H5LX55"/>
<organism evidence="13 14">
    <name type="scientific">Tetrapyrgos nigripes</name>
    <dbReference type="NCBI Taxonomy" id="182062"/>
    <lineage>
        <taxon>Eukaryota</taxon>
        <taxon>Fungi</taxon>
        <taxon>Dikarya</taxon>
        <taxon>Basidiomycota</taxon>
        <taxon>Agaricomycotina</taxon>
        <taxon>Agaricomycetes</taxon>
        <taxon>Agaricomycetidae</taxon>
        <taxon>Agaricales</taxon>
        <taxon>Marasmiineae</taxon>
        <taxon>Marasmiaceae</taxon>
        <taxon>Tetrapyrgos</taxon>
    </lineage>
</organism>
<comment type="pathway">
    <text evidence="3">Secondary metabolite biosynthesis; terpenoid biosynthesis.</text>
</comment>
<dbReference type="EMBL" id="JAACJM010000005">
    <property type="protein sequence ID" value="KAF5372606.1"/>
    <property type="molecule type" value="Genomic_DNA"/>
</dbReference>
<evidence type="ECO:0000256" key="7">
    <source>
        <dbReference type="ARBA" id="ARBA00022723"/>
    </source>
</evidence>
<evidence type="ECO:0000256" key="2">
    <source>
        <dbReference type="ARBA" id="ARBA00004370"/>
    </source>
</evidence>
<evidence type="ECO:0000256" key="12">
    <source>
        <dbReference type="ARBA" id="ARBA00023136"/>
    </source>
</evidence>
<dbReference type="Pfam" id="PF00067">
    <property type="entry name" value="p450"/>
    <property type="match status" value="2"/>
</dbReference>
<dbReference type="GO" id="GO:0005506">
    <property type="term" value="F:iron ion binding"/>
    <property type="evidence" value="ECO:0007669"/>
    <property type="project" value="InterPro"/>
</dbReference>
<evidence type="ECO:0000256" key="4">
    <source>
        <dbReference type="ARBA" id="ARBA00010617"/>
    </source>
</evidence>
<dbReference type="GO" id="GO:0016020">
    <property type="term" value="C:membrane"/>
    <property type="evidence" value="ECO:0007669"/>
    <property type="project" value="UniProtKB-SubCell"/>
</dbReference>
<accession>A0A8H5LX55</accession>
<comment type="similarity">
    <text evidence="4">Belongs to the cytochrome P450 family.</text>
</comment>